<proteinExistence type="predicted"/>
<protein>
    <submittedName>
        <fullName evidence="4">Uncharacterized protein</fullName>
    </submittedName>
</protein>
<keyword evidence="1" id="KW-0378">Hydrolase</keyword>
<dbReference type="InterPro" id="IPR002921">
    <property type="entry name" value="Fungal_lipase-type"/>
</dbReference>
<dbReference type="SUPFAM" id="SSF53474">
    <property type="entry name" value="alpha/beta-Hydrolases"/>
    <property type="match status" value="1"/>
</dbReference>
<evidence type="ECO:0000256" key="1">
    <source>
        <dbReference type="ARBA" id="ARBA00022801"/>
    </source>
</evidence>
<name>A0A5J5A1U3_9ASTE</name>
<organism evidence="4 5">
    <name type="scientific">Nyssa sinensis</name>
    <dbReference type="NCBI Taxonomy" id="561372"/>
    <lineage>
        <taxon>Eukaryota</taxon>
        <taxon>Viridiplantae</taxon>
        <taxon>Streptophyta</taxon>
        <taxon>Embryophyta</taxon>
        <taxon>Tracheophyta</taxon>
        <taxon>Spermatophyta</taxon>
        <taxon>Magnoliopsida</taxon>
        <taxon>eudicotyledons</taxon>
        <taxon>Gunneridae</taxon>
        <taxon>Pentapetalae</taxon>
        <taxon>asterids</taxon>
        <taxon>Cornales</taxon>
        <taxon>Nyssaceae</taxon>
        <taxon>Nyssa</taxon>
    </lineage>
</organism>
<accession>A0A5J5A1U3</accession>
<dbReference type="AlphaFoldDB" id="A0A5J5A1U3"/>
<evidence type="ECO:0000259" key="3">
    <source>
        <dbReference type="Pfam" id="PF24890"/>
    </source>
</evidence>
<dbReference type="Pfam" id="PF01764">
    <property type="entry name" value="Lipase_3"/>
    <property type="match status" value="1"/>
</dbReference>
<reference evidence="4 5" key="1">
    <citation type="submission" date="2019-09" db="EMBL/GenBank/DDBJ databases">
        <title>A chromosome-level genome assembly of the Chinese tupelo Nyssa sinensis.</title>
        <authorList>
            <person name="Yang X."/>
            <person name="Kang M."/>
            <person name="Yang Y."/>
            <person name="Xiong H."/>
            <person name="Wang M."/>
            <person name="Zhang Z."/>
            <person name="Wang Z."/>
            <person name="Wu H."/>
            <person name="Ma T."/>
            <person name="Liu J."/>
            <person name="Xi Z."/>
        </authorList>
    </citation>
    <scope>NUCLEOTIDE SEQUENCE [LARGE SCALE GENOMIC DNA]</scope>
    <source>
        <strain evidence="4">J267</strain>
        <tissue evidence="4">Leaf</tissue>
    </source>
</reference>
<dbReference type="InterPro" id="IPR056854">
    <property type="entry name" value="ALN_composite"/>
</dbReference>
<gene>
    <name evidence="4" type="ORF">F0562_010846</name>
</gene>
<dbReference type="GO" id="GO:0016787">
    <property type="term" value="F:hydrolase activity"/>
    <property type="evidence" value="ECO:0007669"/>
    <property type="project" value="UniProtKB-KW"/>
</dbReference>
<dbReference type="Proteomes" id="UP000325577">
    <property type="component" value="Linkage Group LG4"/>
</dbReference>
<dbReference type="EMBL" id="CM018047">
    <property type="protein sequence ID" value="KAA8524430.1"/>
    <property type="molecule type" value="Genomic_DNA"/>
</dbReference>
<dbReference type="InterPro" id="IPR029058">
    <property type="entry name" value="AB_hydrolase_fold"/>
</dbReference>
<feature type="domain" description="Fungal lipase-type" evidence="2">
    <location>
        <begin position="71"/>
        <end position="126"/>
    </location>
</feature>
<dbReference type="PANTHER" id="PTHR46023:SF5">
    <property type="entry name" value="OS02G0780700 PROTEIN"/>
    <property type="match status" value="1"/>
</dbReference>
<evidence type="ECO:0000313" key="4">
    <source>
        <dbReference type="EMBL" id="KAA8524430.1"/>
    </source>
</evidence>
<evidence type="ECO:0000313" key="5">
    <source>
        <dbReference type="Proteomes" id="UP000325577"/>
    </source>
</evidence>
<dbReference type="Pfam" id="PF24890">
    <property type="entry name" value="ALN_composite"/>
    <property type="match status" value="1"/>
</dbReference>
<sequence length="130" mass="13595">MGSCLGKIEIQGGNIISVVEEGDWQGNIRSGKVIDYGEVVVMPGLIDGKCVYVFTNVAQDAFSYTGSVSLVQIIGHSLGGGTAALLTYALREQKELSTATRVTFAAAACMTWELAKSGNGFITSVINGKA</sequence>
<keyword evidence="5" id="KW-1185">Reference proteome</keyword>
<dbReference type="Gene3D" id="3.40.50.1820">
    <property type="entry name" value="alpha/beta hydrolase"/>
    <property type="match status" value="1"/>
</dbReference>
<feature type="domain" description="Allantoinase composite" evidence="3">
    <location>
        <begin position="5"/>
        <end position="38"/>
    </location>
</feature>
<dbReference type="GO" id="GO:0006629">
    <property type="term" value="P:lipid metabolic process"/>
    <property type="evidence" value="ECO:0007669"/>
    <property type="project" value="InterPro"/>
</dbReference>
<evidence type="ECO:0000259" key="2">
    <source>
        <dbReference type="Pfam" id="PF01764"/>
    </source>
</evidence>
<dbReference type="OrthoDB" id="1742457at2759"/>
<dbReference type="PANTHER" id="PTHR46023">
    <property type="entry name" value="LIPASE CLASS 3 PROTEIN-LIKE"/>
    <property type="match status" value="1"/>
</dbReference>